<feature type="compositionally biased region" description="Gly residues" evidence="8">
    <location>
        <begin position="17"/>
        <end position="26"/>
    </location>
</feature>
<keyword evidence="6 7" id="KW-0472">Membrane</keyword>
<gene>
    <name evidence="10" type="ORF">GQ466_24555</name>
</gene>
<dbReference type="GO" id="GO:0071916">
    <property type="term" value="F:dipeptide transmembrane transporter activity"/>
    <property type="evidence" value="ECO:0007669"/>
    <property type="project" value="TreeGrafter"/>
</dbReference>
<evidence type="ECO:0000256" key="4">
    <source>
        <dbReference type="ARBA" id="ARBA00022692"/>
    </source>
</evidence>
<dbReference type="PROSITE" id="PS50928">
    <property type="entry name" value="ABC_TM1"/>
    <property type="match status" value="1"/>
</dbReference>
<dbReference type="InterPro" id="IPR045621">
    <property type="entry name" value="BPD_transp_1_N"/>
</dbReference>
<evidence type="ECO:0000259" key="9">
    <source>
        <dbReference type="PROSITE" id="PS50928"/>
    </source>
</evidence>
<dbReference type="RefSeq" id="WP_161105384.1">
    <property type="nucleotide sequence ID" value="NZ_JBHLYI010000016.1"/>
</dbReference>
<dbReference type="Pfam" id="PF19300">
    <property type="entry name" value="BPD_transp_1_N"/>
    <property type="match status" value="1"/>
</dbReference>
<feature type="domain" description="ABC transmembrane type-1" evidence="9">
    <location>
        <begin position="128"/>
        <end position="328"/>
    </location>
</feature>
<comment type="subcellular location">
    <subcellularLocation>
        <location evidence="1 7">Cell membrane</location>
        <topology evidence="1 7">Multi-pass membrane protein</topology>
    </subcellularLocation>
</comment>
<dbReference type="SUPFAM" id="SSF161098">
    <property type="entry name" value="MetI-like"/>
    <property type="match status" value="1"/>
</dbReference>
<reference evidence="10 11" key="1">
    <citation type="submission" date="2019-12" db="EMBL/GenBank/DDBJ databases">
        <title>Nocardia macrotermitis sp. nov. and Nocardia aurantia sp. nov., isolated from the gut of the fungus growing-termite Macrotermes natalensis.</title>
        <authorList>
            <person name="Christine B."/>
            <person name="Rene B."/>
        </authorList>
    </citation>
    <scope>NUCLEOTIDE SEQUENCE [LARGE SCALE GENOMIC DNA]</scope>
    <source>
        <strain evidence="10 11">DSM 102126</strain>
    </source>
</reference>
<keyword evidence="4 7" id="KW-0812">Transmembrane</keyword>
<evidence type="ECO:0000313" key="10">
    <source>
        <dbReference type="EMBL" id="MXQ67193.1"/>
    </source>
</evidence>
<dbReference type="EMBL" id="WUTW01000006">
    <property type="protein sequence ID" value="MXQ67193.1"/>
    <property type="molecule type" value="Genomic_DNA"/>
</dbReference>
<evidence type="ECO:0000313" key="11">
    <source>
        <dbReference type="Proteomes" id="UP000431901"/>
    </source>
</evidence>
<evidence type="ECO:0000256" key="7">
    <source>
        <dbReference type="RuleBase" id="RU363032"/>
    </source>
</evidence>
<sequence>MKHDPDSEPDAEPGAPSAGGPGAPRGGGRAALARWVARRLLLAVVVVLGAATVTFGALRLTPGDPVKVMVGISAAQNPEIVEQARHETGFDRPLAVQYADFLGDLARGDLGWSYQLQESVPTVIGDNLWPTVSLTLAGFALAFLIAVPLAVATAGRRPAWRALSSLLELVTVSIPGFWVGLLLLTFFSFRLHLFPATGGTGLSGLVLPAVTLALGLVGLFTQILRDGMARALDEPFALSARARGTGETAVRLRHALRHALIAISTISGWTVGALLTGAVVVETVFGRPGLGRVLATAIQNRDFPVVTGITIVSGALFTLITLGVDLLYRVVDPRLREAPA</sequence>
<dbReference type="OrthoDB" id="9778910at2"/>
<feature type="transmembrane region" description="Helical" evidence="7">
    <location>
        <begin position="305"/>
        <end position="328"/>
    </location>
</feature>
<protein>
    <submittedName>
        <fullName evidence="10">ABC transporter permease subunit</fullName>
    </submittedName>
</protein>
<dbReference type="InterPro" id="IPR000515">
    <property type="entry name" value="MetI-like"/>
</dbReference>
<keyword evidence="11" id="KW-1185">Reference proteome</keyword>
<name>A0A6I4WDQ9_9ACTN</name>
<dbReference type="GO" id="GO:0005886">
    <property type="term" value="C:plasma membrane"/>
    <property type="evidence" value="ECO:0007669"/>
    <property type="project" value="UniProtKB-SubCell"/>
</dbReference>
<dbReference type="Proteomes" id="UP000431901">
    <property type="component" value="Unassembled WGS sequence"/>
</dbReference>
<feature type="transmembrane region" description="Helical" evidence="7">
    <location>
        <begin position="40"/>
        <end position="60"/>
    </location>
</feature>
<dbReference type="CDD" id="cd06261">
    <property type="entry name" value="TM_PBP2"/>
    <property type="match status" value="1"/>
</dbReference>
<feature type="region of interest" description="Disordered" evidence="8">
    <location>
        <begin position="1"/>
        <end position="26"/>
    </location>
</feature>
<keyword evidence="3" id="KW-1003">Cell membrane</keyword>
<evidence type="ECO:0000256" key="6">
    <source>
        <dbReference type="ARBA" id="ARBA00023136"/>
    </source>
</evidence>
<evidence type="ECO:0000256" key="2">
    <source>
        <dbReference type="ARBA" id="ARBA00022448"/>
    </source>
</evidence>
<dbReference type="PANTHER" id="PTHR43163">
    <property type="entry name" value="DIPEPTIDE TRANSPORT SYSTEM PERMEASE PROTEIN DPPB-RELATED"/>
    <property type="match status" value="1"/>
</dbReference>
<accession>A0A6I4WDQ9</accession>
<comment type="caution">
    <text evidence="10">The sequence shown here is derived from an EMBL/GenBank/DDBJ whole genome shotgun (WGS) entry which is preliminary data.</text>
</comment>
<proteinExistence type="inferred from homology"/>
<keyword evidence="5 7" id="KW-1133">Transmembrane helix</keyword>
<dbReference type="Gene3D" id="1.10.3720.10">
    <property type="entry name" value="MetI-like"/>
    <property type="match status" value="1"/>
</dbReference>
<dbReference type="PANTHER" id="PTHR43163:SF6">
    <property type="entry name" value="DIPEPTIDE TRANSPORT SYSTEM PERMEASE PROTEIN DPPB-RELATED"/>
    <property type="match status" value="1"/>
</dbReference>
<evidence type="ECO:0000256" key="8">
    <source>
        <dbReference type="SAM" id="MobiDB-lite"/>
    </source>
</evidence>
<feature type="transmembrane region" description="Helical" evidence="7">
    <location>
        <begin position="128"/>
        <end position="154"/>
    </location>
</feature>
<dbReference type="Pfam" id="PF00528">
    <property type="entry name" value="BPD_transp_1"/>
    <property type="match status" value="1"/>
</dbReference>
<evidence type="ECO:0000256" key="3">
    <source>
        <dbReference type="ARBA" id="ARBA00022475"/>
    </source>
</evidence>
<keyword evidence="2 7" id="KW-0813">Transport</keyword>
<evidence type="ECO:0000256" key="1">
    <source>
        <dbReference type="ARBA" id="ARBA00004651"/>
    </source>
</evidence>
<organism evidence="10 11">
    <name type="scientific">Actinomadura rayongensis</name>
    <dbReference type="NCBI Taxonomy" id="1429076"/>
    <lineage>
        <taxon>Bacteria</taxon>
        <taxon>Bacillati</taxon>
        <taxon>Actinomycetota</taxon>
        <taxon>Actinomycetes</taxon>
        <taxon>Streptosporangiales</taxon>
        <taxon>Thermomonosporaceae</taxon>
        <taxon>Actinomadura</taxon>
    </lineage>
</organism>
<feature type="transmembrane region" description="Helical" evidence="7">
    <location>
        <begin position="201"/>
        <end position="220"/>
    </location>
</feature>
<feature type="transmembrane region" description="Helical" evidence="7">
    <location>
        <begin position="259"/>
        <end position="285"/>
    </location>
</feature>
<dbReference type="AlphaFoldDB" id="A0A6I4WDQ9"/>
<comment type="similarity">
    <text evidence="7">Belongs to the binding-protein-dependent transport system permease family.</text>
</comment>
<feature type="transmembrane region" description="Helical" evidence="7">
    <location>
        <begin position="166"/>
        <end position="189"/>
    </location>
</feature>
<evidence type="ECO:0000256" key="5">
    <source>
        <dbReference type="ARBA" id="ARBA00022989"/>
    </source>
</evidence>
<dbReference type="InterPro" id="IPR035906">
    <property type="entry name" value="MetI-like_sf"/>
</dbReference>